<keyword evidence="3" id="KW-0808">Transferase</keyword>
<dbReference type="InterPro" id="IPR001296">
    <property type="entry name" value="Glyco_trans_1"/>
</dbReference>
<reference evidence="3" key="2">
    <citation type="submission" date="2020-09" db="EMBL/GenBank/DDBJ databases">
        <authorList>
            <person name="Sun Q."/>
            <person name="Ohkuma M."/>
        </authorList>
    </citation>
    <scope>NUCLEOTIDE SEQUENCE</scope>
    <source>
        <strain evidence="3">JCM 12862</strain>
    </source>
</reference>
<dbReference type="SUPFAM" id="SSF53756">
    <property type="entry name" value="UDP-Glycosyltransferase/glycogen phosphorylase"/>
    <property type="match status" value="1"/>
</dbReference>
<dbReference type="CDD" id="cd03811">
    <property type="entry name" value="GT4_GT28_WabH-like"/>
    <property type="match status" value="1"/>
</dbReference>
<dbReference type="Pfam" id="PF00534">
    <property type="entry name" value="Glycos_transf_1"/>
    <property type="match status" value="1"/>
</dbReference>
<comment type="caution">
    <text evidence="3">The sequence shown here is derived from an EMBL/GenBank/DDBJ whole genome shotgun (WGS) entry which is preliminary data.</text>
</comment>
<feature type="domain" description="Glycosyl transferase family 1" evidence="1">
    <location>
        <begin position="183"/>
        <end position="334"/>
    </location>
</feature>
<evidence type="ECO:0000259" key="2">
    <source>
        <dbReference type="Pfam" id="PF13439"/>
    </source>
</evidence>
<name>A0A8J3BM39_9FLAO</name>
<dbReference type="Gene3D" id="3.40.50.2000">
    <property type="entry name" value="Glycogen Phosphorylase B"/>
    <property type="match status" value="2"/>
</dbReference>
<dbReference type="PANTHER" id="PTHR12526">
    <property type="entry name" value="GLYCOSYLTRANSFERASE"/>
    <property type="match status" value="1"/>
</dbReference>
<organism evidence="3 4">
    <name type="scientific">Yeosuana aromativorans</name>
    <dbReference type="NCBI Taxonomy" id="288019"/>
    <lineage>
        <taxon>Bacteria</taxon>
        <taxon>Pseudomonadati</taxon>
        <taxon>Bacteroidota</taxon>
        <taxon>Flavobacteriia</taxon>
        <taxon>Flavobacteriales</taxon>
        <taxon>Flavobacteriaceae</taxon>
        <taxon>Yeosuana</taxon>
    </lineage>
</organism>
<evidence type="ECO:0000313" key="3">
    <source>
        <dbReference type="EMBL" id="GGK29001.1"/>
    </source>
</evidence>
<dbReference type="Proteomes" id="UP000612329">
    <property type="component" value="Unassembled WGS sequence"/>
</dbReference>
<protein>
    <submittedName>
        <fullName evidence="3">Glycosyl transferase family 1</fullName>
    </submittedName>
</protein>
<dbReference type="GO" id="GO:0016757">
    <property type="term" value="F:glycosyltransferase activity"/>
    <property type="evidence" value="ECO:0007669"/>
    <property type="project" value="InterPro"/>
</dbReference>
<dbReference type="InterPro" id="IPR028098">
    <property type="entry name" value="Glyco_trans_4-like_N"/>
</dbReference>
<accession>A0A8J3BM39</accession>
<evidence type="ECO:0000259" key="1">
    <source>
        <dbReference type="Pfam" id="PF00534"/>
    </source>
</evidence>
<dbReference type="AlphaFoldDB" id="A0A8J3BM39"/>
<gene>
    <name evidence="3" type="ORF">GCM10007962_24060</name>
</gene>
<dbReference type="EMBL" id="BMNR01000005">
    <property type="protein sequence ID" value="GGK29001.1"/>
    <property type="molecule type" value="Genomic_DNA"/>
</dbReference>
<evidence type="ECO:0000313" key="4">
    <source>
        <dbReference type="Proteomes" id="UP000612329"/>
    </source>
</evidence>
<sequence>MKVLQLINSLATGGAEKLVLDTVPLLNEKGIKTDLAVLNGTDHPFLLALKKQNCCTIISLGKGSLYNPLLIFKIIRFFKQYDVIHVHIFPALYWVALAKMISLSNIKLVYTEHSTSNHRRHNLFYKMIDRIMYSNYSKIITISPEVDFNIKKHLDFDTNQFELIQNGINLELIKQVKPLSKEIFFPHLKGHLNILIQVASFRYPKDQKTLIKSLTHLDDTITLLLVGDGPLRAECEAYAKSLGLSNRVAFLGIRMDVTALLKTADIVVLSSRHEGLSLSSIEGMASGRPFMASDAPGLGELVRHAGILFPIQDDVELATQINKLLTDKSYYDTTVYNCLKKAEAYSIDSTIDKLIKVYKTL</sequence>
<keyword evidence="4" id="KW-1185">Reference proteome</keyword>
<dbReference type="RefSeq" id="WP_188653435.1">
    <property type="nucleotide sequence ID" value="NZ_BMNR01000005.1"/>
</dbReference>
<dbReference type="PANTHER" id="PTHR12526:SF630">
    <property type="entry name" value="GLYCOSYLTRANSFERASE"/>
    <property type="match status" value="1"/>
</dbReference>
<dbReference type="Pfam" id="PF13439">
    <property type="entry name" value="Glyco_transf_4"/>
    <property type="match status" value="1"/>
</dbReference>
<feature type="domain" description="Glycosyltransferase subfamily 4-like N-terminal" evidence="2">
    <location>
        <begin position="13"/>
        <end position="171"/>
    </location>
</feature>
<reference evidence="3" key="1">
    <citation type="journal article" date="2014" name="Int. J. Syst. Evol. Microbiol.">
        <title>Complete genome sequence of Corynebacterium casei LMG S-19264T (=DSM 44701T), isolated from a smear-ripened cheese.</title>
        <authorList>
            <consortium name="US DOE Joint Genome Institute (JGI-PGF)"/>
            <person name="Walter F."/>
            <person name="Albersmeier A."/>
            <person name="Kalinowski J."/>
            <person name="Ruckert C."/>
        </authorList>
    </citation>
    <scope>NUCLEOTIDE SEQUENCE</scope>
    <source>
        <strain evidence="3">JCM 12862</strain>
    </source>
</reference>
<proteinExistence type="predicted"/>